<dbReference type="Proteomes" id="UP000672934">
    <property type="component" value="Unassembled WGS sequence"/>
</dbReference>
<gene>
    <name evidence="1" type="ORF">LMG31506_00215</name>
</gene>
<accession>A0A916IPD9</accession>
<comment type="caution">
    <text evidence="1">The sequence shown here is derived from an EMBL/GenBank/DDBJ whole genome shotgun (WGS) entry which is preliminary data.</text>
</comment>
<dbReference type="AlphaFoldDB" id="A0A916IPD9"/>
<sequence>MRIKFRGFNPLRWGFGYWRAPRGRAVLELGPIDVYLQPR</sequence>
<keyword evidence="2" id="KW-1185">Reference proteome</keyword>
<protein>
    <submittedName>
        <fullName evidence="1">Uncharacterized protein</fullName>
    </submittedName>
</protein>
<evidence type="ECO:0000313" key="1">
    <source>
        <dbReference type="EMBL" id="CAG2126873.1"/>
    </source>
</evidence>
<evidence type="ECO:0000313" key="2">
    <source>
        <dbReference type="Proteomes" id="UP000672934"/>
    </source>
</evidence>
<dbReference type="EMBL" id="CAJPUY010000001">
    <property type="protein sequence ID" value="CAG2126873.1"/>
    <property type="molecule type" value="Genomic_DNA"/>
</dbReference>
<organism evidence="1 2">
    <name type="scientific">Cupriavidus yeoncheonensis</name>
    <dbReference type="NCBI Taxonomy" id="1462994"/>
    <lineage>
        <taxon>Bacteria</taxon>
        <taxon>Pseudomonadati</taxon>
        <taxon>Pseudomonadota</taxon>
        <taxon>Betaproteobacteria</taxon>
        <taxon>Burkholderiales</taxon>
        <taxon>Burkholderiaceae</taxon>
        <taxon>Cupriavidus</taxon>
    </lineage>
</organism>
<reference evidence="1" key="1">
    <citation type="submission" date="2021-03" db="EMBL/GenBank/DDBJ databases">
        <authorList>
            <person name="Peeters C."/>
        </authorList>
    </citation>
    <scope>NUCLEOTIDE SEQUENCE</scope>
    <source>
        <strain evidence="1">LMG 31506</strain>
    </source>
</reference>
<proteinExistence type="predicted"/>
<name>A0A916IPD9_9BURK</name>